<comment type="caution">
    <text evidence="4">The sequence shown here is derived from an EMBL/GenBank/DDBJ whole genome shotgun (WGS) entry which is preliminary data.</text>
</comment>
<dbReference type="InterPro" id="IPR055149">
    <property type="entry name" value="Agl_cat_D2"/>
</dbReference>
<reference evidence="4 5" key="1">
    <citation type="submission" date="2019-03" db="EMBL/GenBank/DDBJ databases">
        <title>Draft genome sequences of novel Actinobacteria.</title>
        <authorList>
            <person name="Sahin N."/>
            <person name="Ay H."/>
            <person name="Saygin H."/>
        </authorList>
    </citation>
    <scope>NUCLEOTIDE SEQUENCE [LARGE SCALE GENOMIC DNA]</scope>
    <source>
        <strain evidence="4 5">DSM 41900</strain>
    </source>
</reference>
<dbReference type="Proteomes" id="UP000295345">
    <property type="component" value="Unassembled WGS sequence"/>
</dbReference>
<dbReference type="AlphaFoldDB" id="A0A4R4TW87"/>
<proteinExistence type="predicted"/>
<name>A0A4R4TW87_9ACTN</name>
<sequence length="735" mass="77148">MTPPHGGRRPLAALAAAVCAALLSTLATTAPAGAAEAQGDVSVAAGATVPFVTQEAEAAQHNGTAVGPDHTQGTVASEASGRRAVRLAAGQRVTFTLTAPANAVTFAYNIPDGASGTLSVYVNGQKLDRRLDVTSRHTYFDAPWIQGSKTHHFFAHGRFPLGRDLAAGDTVTLQVDAGDSAGPYVIDTADFEQVAAPAQQPAGSLSVTSRGADPTGVADSTQAFTQAVAEGRGGTVWIPPGTYRLTQPIYVENVTLRGAGSWHSVVRSSRFVNQGSSPGNVHIRDFAVIGDVTERVDSNPDNFVNGNLGANSSVSGMWLQHLKVGLWLTGANDNLVVENNRILDMAADGLNLNGNANGITVRNNYVRNTGDDALAMWSLPALNRNSVFENNTVVQPNLANGIAIYGGENITVRGNLVRDTNALGSGLAISNQAFLQPFFPLAGTIRVEGNTLQRAGALNPNWNHPMSALRVDAYNHAITANVQITDTTILDSPWSAIQFVSGSGTGLATDNVTVNRARIENVGTVVVQAETTGRATLSGVTATGVGSAGVYNCPFPTDRAPLTLTDGGGNSGWDTEWTDCTSWPQPGEPPQEPDPDRNLAAGRPVTVSSHTDVYTGQRAVDGNPETYWESANNAFPQTLTVDLGQATEVGRLVLRLPTPAAWGTRTQTITVRGGDQPGALGELVSQRGYTFNPVSGNQTTQALPTGTAVRYLQLTFGANTGWPAGQLSELEIYRR</sequence>
<dbReference type="Pfam" id="PF22815">
    <property type="entry name" value="CatAgl_D1"/>
    <property type="match status" value="1"/>
</dbReference>
<feature type="region of interest" description="Disordered" evidence="1">
    <location>
        <begin position="579"/>
        <end position="601"/>
    </location>
</feature>
<evidence type="ECO:0000313" key="5">
    <source>
        <dbReference type="Proteomes" id="UP000295345"/>
    </source>
</evidence>
<keyword evidence="2" id="KW-0732">Signal</keyword>
<feature type="domain" description="F5/8 type C" evidence="3">
    <location>
        <begin position="592"/>
        <end position="735"/>
    </location>
</feature>
<dbReference type="SMART" id="SM00710">
    <property type="entry name" value="PbH1"/>
    <property type="match status" value="10"/>
</dbReference>
<dbReference type="OrthoDB" id="5476529at2"/>
<dbReference type="Gene3D" id="2.60.120.260">
    <property type="entry name" value="Galactose-binding domain-like"/>
    <property type="match status" value="2"/>
</dbReference>
<dbReference type="PROSITE" id="PS51318">
    <property type="entry name" value="TAT"/>
    <property type="match status" value="1"/>
</dbReference>
<dbReference type="InterPro" id="IPR006311">
    <property type="entry name" value="TAT_signal"/>
</dbReference>
<dbReference type="SUPFAM" id="SSF51126">
    <property type="entry name" value="Pectin lyase-like"/>
    <property type="match status" value="1"/>
</dbReference>
<dbReference type="InterPro" id="IPR033801">
    <property type="entry name" value="CBM6-CBM35-CBM36-like_1"/>
</dbReference>
<feature type="chain" id="PRO_5020974182" evidence="2">
    <location>
        <begin position="35"/>
        <end position="735"/>
    </location>
</feature>
<dbReference type="EMBL" id="SMKI01000016">
    <property type="protein sequence ID" value="TDC79473.1"/>
    <property type="molecule type" value="Genomic_DNA"/>
</dbReference>
<protein>
    <submittedName>
        <fullName evidence="4">Mycodextranase</fullName>
    </submittedName>
</protein>
<dbReference type="Pfam" id="PF22633">
    <property type="entry name" value="F5_F8_type_C_2"/>
    <property type="match status" value="1"/>
</dbReference>
<organism evidence="4 5">
    <name type="scientific">Streptomyces hainanensis</name>
    <dbReference type="NCBI Taxonomy" id="402648"/>
    <lineage>
        <taxon>Bacteria</taxon>
        <taxon>Bacillati</taxon>
        <taxon>Actinomycetota</taxon>
        <taxon>Actinomycetes</taxon>
        <taxon>Kitasatosporales</taxon>
        <taxon>Streptomycetaceae</taxon>
        <taxon>Streptomyces</taxon>
    </lineage>
</organism>
<keyword evidence="5" id="KW-1185">Reference proteome</keyword>
<evidence type="ECO:0000256" key="2">
    <source>
        <dbReference type="SAM" id="SignalP"/>
    </source>
</evidence>
<dbReference type="PROSITE" id="PS50022">
    <property type="entry name" value="FA58C_3"/>
    <property type="match status" value="1"/>
</dbReference>
<evidence type="ECO:0000259" key="3">
    <source>
        <dbReference type="PROSITE" id="PS50022"/>
    </source>
</evidence>
<dbReference type="InterPro" id="IPR000421">
    <property type="entry name" value="FA58C"/>
</dbReference>
<dbReference type="Pfam" id="PF22816">
    <property type="entry name" value="CatAgl_D2"/>
    <property type="match status" value="1"/>
</dbReference>
<gene>
    <name evidence="4" type="ORF">E1283_02715</name>
</gene>
<accession>A0A4R4TW87</accession>
<evidence type="ECO:0000256" key="1">
    <source>
        <dbReference type="SAM" id="MobiDB-lite"/>
    </source>
</evidence>
<dbReference type="SUPFAM" id="SSF49785">
    <property type="entry name" value="Galactose-binding domain-like"/>
    <property type="match status" value="1"/>
</dbReference>
<dbReference type="Gene3D" id="2.160.20.10">
    <property type="entry name" value="Single-stranded right-handed beta-helix, Pectin lyase-like"/>
    <property type="match status" value="1"/>
</dbReference>
<feature type="signal peptide" evidence="2">
    <location>
        <begin position="1"/>
        <end position="34"/>
    </location>
</feature>
<dbReference type="RefSeq" id="WP_132816160.1">
    <property type="nucleotide sequence ID" value="NZ_SMKI01000016.1"/>
</dbReference>
<dbReference type="InterPro" id="IPR012334">
    <property type="entry name" value="Pectin_lyas_fold"/>
</dbReference>
<dbReference type="InterPro" id="IPR008979">
    <property type="entry name" value="Galactose-bd-like_sf"/>
</dbReference>
<dbReference type="InterPro" id="IPR011050">
    <property type="entry name" value="Pectin_lyase_fold/virulence"/>
</dbReference>
<dbReference type="InterPro" id="IPR006626">
    <property type="entry name" value="PbH1"/>
</dbReference>
<evidence type="ECO:0000313" key="4">
    <source>
        <dbReference type="EMBL" id="TDC79473.1"/>
    </source>
</evidence>